<dbReference type="InterPro" id="IPR017757">
    <property type="entry name" value="Tscrpt_rep_BetI"/>
</dbReference>
<dbReference type="HAMAP" id="MF_00768">
    <property type="entry name" value="HTH_type_BetI"/>
    <property type="match status" value="1"/>
</dbReference>
<name>A0AAP6ZNK2_9VIBR</name>
<comment type="pathway">
    <text evidence="1 7">Amine and polyamine biosynthesis; betaine biosynthesis via choline pathway [regulation].</text>
</comment>
<dbReference type="GO" id="GO:0045892">
    <property type="term" value="P:negative regulation of DNA-templated transcription"/>
    <property type="evidence" value="ECO:0007669"/>
    <property type="project" value="UniProtKB-UniRule"/>
</dbReference>
<keyword evidence="2 7" id="KW-0678">Repressor</keyword>
<feature type="DNA-binding region" description="H-T-H motif" evidence="7 8">
    <location>
        <begin position="31"/>
        <end position="50"/>
    </location>
</feature>
<dbReference type="InterPro" id="IPR009057">
    <property type="entry name" value="Homeodomain-like_sf"/>
</dbReference>
<comment type="function">
    <text evidence="6">Repressor involved in the biosynthesis of the osmoprotectant glycine betaine. It represses transcription of the choline transporter BetT and the genes of BetAB involved in the synthesis of glycine betaine.</text>
</comment>
<dbReference type="PANTHER" id="PTHR30055:SF234">
    <property type="entry name" value="HTH-TYPE TRANSCRIPTIONAL REGULATOR BETI"/>
    <property type="match status" value="1"/>
</dbReference>
<evidence type="ECO:0000256" key="5">
    <source>
        <dbReference type="ARBA" id="ARBA00023163"/>
    </source>
</evidence>
<dbReference type="RefSeq" id="WP_171351942.1">
    <property type="nucleotide sequence ID" value="NZ_VTXP01000002.1"/>
</dbReference>
<dbReference type="AlphaFoldDB" id="A0AAP6ZNK2"/>
<dbReference type="InterPro" id="IPR050109">
    <property type="entry name" value="HTH-type_TetR-like_transc_reg"/>
</dbReference>
<dbReference type="Pfam" id="PF00440">
    <property type="entry name" value="TetR_N"/>
    <property type="match status" value="1"/>
</dbReference>
<keyword evidence="5 7" id="KW-0804">Transcription</keyword>
<evidence type="ECO:0000259" key="9">
    <source>
        <dbReference type="PROSITE" id="PS50977"/>
    </source>
</evidence>
<dbReference type="NCBIfam" id="NF001978">
    <property type="entry name" value="PRK00767.1"/>
    <property type="match status" value="1"/>
</dbReference>
<dbReference type="PROSITE" id="PS50977">
    <property type="entry name" value="HTH_TETR_2"/>
    <property type="match status" value="1"/>
</dbReference>
<keyword evidence="3 7" id="KW-0805">Transcription regulation</keyword>
<dbReference type="InterPro" id="IPR001647">
    <property type="entry name" value="HTH_TetR"/>
</dbReference>
<evidence type="ECO:0000256" key="1">
    <source>
        <dbReference type="ARBA" id="ARBA00004719"/>
    </source>
</evidence>
<dbReference type="InterPro" id="IPR023772">
    <property type="entry name" value="DNA-bd_HTH_TetR-type_CS"/>
</dbReference>
<evidence type="ECO:0000313" key="10">
    <source>
        <dbReference type="EMBL" id="NOJ21932.1"/>
    </source>
</evidence>
<evidence type="ECO:0000256" key="4">
    <source>
        <dbReference type="ARBA" id="ARBA00023125"/>
    </source>
</evidence>
<evidence type="ECO:0000256" key="8">
    <source>
        <dbReference type="PROSITE-ProRule" id="PRU00335"/>
    </source>
</evidence>
<reference evidence="10 11" key="1">
    <citation type="submission" date="2019-09" db="EMBL/GenBank/DDBJ databases">
        <title>Draft genome sequencing and comparative genomics of hatchery-associated Vibrios.</title>
        <authorList>
            <person name="Kehlet-Delgado H."/>
            <person name="Mueller R.S."/>
        </authorList>
    </citation>
    <scope>NUCLEOTIDE SEQUENCE [LARGE SCALE GENOMIC DNA]</scope>
    <source>
        <strain evidence="10 11">09-121-3</strain>
    </source>
</reference>
<dbReference type="Pfam" id="PF13977">
    <property type="entry name" value="TetR_C_6"/>
    <property type="match status" value="1"/>
</dbReference>
<protein>
    <recommendedName>
        <fullName evidence="7">HTH-type transcriptional regulator BetI</fullName>
    </recommendedName>
</protein>
<dbReference type="NCBIfam" id="TIGR03384">
    <property type="entry name" value="betaine_BetI"/>
    <property type="match status" value="1"/>
</dbReference>
<accession>A0AAP6ZNK2</accession>
<dbReference type="GO" id="GO:0003700">
    <property type="term" value="F:DNA-binding transcription factor activity"/>
    <property type="evidence" value="ECO:0007669"/>
    <property type="project" value="UniProtKB-UniRule"/>
</dbReference>
<evidence type="ECO:0000256" key="7">
    <source>
        <dbReference type="HAMAP-Rule" id="MF_00768"/>
    </source>
</evidence>
<evidence type="ECO:0000256" key="6">
    <source>
        <dbReference type="ARBA" id="ARBA00024936"/>
    </source>
</evidence>
<dbReference type="SUPFAM" id="SSF48498">
    <property type="entry name" value="Tetracyclin repressor-like, C-terminal domain"/>
    <property type="match status" value="1"/>
</dbReference>
<dbReference type="GO" id="GO:0000976">
    <property type="term" value="F:transcription cis-regulatory region binding"/>
    <property type="evidence" value="ECO:0007669"/>
    <property type="project" value="TreeGrafter"/>
</dbReference>
<dbReference type="Proteomes" id="UP000576645">
    <property type="component" value="Unassembled WGS sequence"/>
</dbReference>
<dbReference type="PROSITE" id="PS01081">
    <property type="entry name" value="HTH_TETR_1"/>
    <property type="match status" value="1"/>
</dbReference>
<organism evidence="10 11">
    <name type="scientific">Vibrio coralliilyticus</name>
    <dbReference type="NCBI Taxonomy" id="190893"/>
    <lineage>
        <taxon>Bacteria</taxon>
        <taxon>Pseudomonadati</taxon>
        <taxon>Pseudomonadota</taxon>
        <taxon>Gammaproteobacteria</taxon>
        <taxon>Vibrionales</taxon>
        <taxon>Vibrionaceae</taxon>
        <taxon>Vibrio</taxon>
    </lineage>
</organism>
<evidence type="ECO:0000256" key="3">
    <source>
        <dbReference type="ARBA" id="ARBA00023015"/>
    </source>
</evidence>
<keyword evidence="4 7" id="KW-0238">DNA-binding</keyword>
<dbReference type="Gene3D" id="1.10.357.10">
    <property type="entry name" value="Tetracycline Repressor, domain 2"/>
    <property type="match status" value="1"/>
</dbReference>
<dbReference type="InterPro" id="IPR039538">
    <property type="entry name" value="BetI_C"/>
</dbReference>
<dbReference type="GO" id="GO:0019285">
    <property type="term" value="P:glycine betaine biosynthetic process from choline"/>
    <property type="evidence" value="ECO:0007669"/>
    <property type="project" value="UniProtKB-UniRule"/>
</dbReference>
<gene>
    <name evidence="7 10" type="primary">betI</name>
    <name evidence="10" type="ORF">F0238_04205</name>
</gene>
<dbReference type="InterPro" id="IPR036271">
    <property type="entry name" value="Tet_transcr_reg_TetR-rel_C_sf"/>
</dbReference>
<proteinExistence type="inferred from homology"/>
<comment type="caution">
    <text evidence="10">The sequence shown here is derived from an EMBL/GenBank/DDBJ whole genome shotgun (WGS) entry which is preliminary data.</text>
</comment>
<feature type="domain" description="HTH tetR-type" evidence="9">
    <location>
        <begin position="8"/>
        <end position="68"/>
    </location>
</feature>
<dbReference type="EMBL" id="VTXP01000002">
    <property type="protein sequence ID" value="NOJ21932.1"/>
    <property type="molecule type" value="Genomic_DNA"/>
</dbReference>
<evidence type="ECO:0000313" key="11">
    <source>
        <dbReference type="Proteomes" id="UP000576645"/>
    </source>
</evidence>
<sequence>MPKVGMPDIRKPQLVQATMAVIDKVGLHAASISLISKEAGVSTGIVNHYFGGKQGLLHETMREVLRQLSTTVTERLSKLPKHAHQQRINAIIDGNFVGYQAENKVAKTWLAFWSYSVHEPELKRLQRVNEKRLLSHLRIELKALFEKDQAEIIAHGIAALIDGIWLRGTMNPDGIDADKARLIINDYLDKQLTFYSQNNKKSELSNGYEITIHRWQRM</sequence>
<evidence type="ECO:0000256" key="2">
    <source>
        <dbReference type="ARBA" id="ARBA00022491"/>
    </source>
</evidence>
<dbReference type="PANTHER" id="PTHR30055">
    <property type="entry name" value="HTH-TYPE TRANSCRIPTIONAL REGULATOR RUTR"/>
    <property type="match status" value="1"/>
</dbReference>
<dbReference type="SUPFAM" id="SSF46689">
    <property type="entry name" value="Homeodomain-like"/>
    <property type="match status" value="1"/>
</dbReference>
<comment type="function">
    <text evidence="7">Repressor involved in choline regulation of the bet genes.</text>
</comment>